<comment type="caution">
    <text evidence="1">The sequence shown here is derived from an EMBL/GenBank/DDBJ whole genome shotgun (WGS) entry which is preliminary data.</text>
</comment>
<sequence>MTTDAADLSARSFVVPESSIGGPVPGWLGPPLAGPSGCLPPEPFSGLRDADHAGIRLNRYAADRRPVVASSGTG</sequence>
<keyword evidence="2" id="KW-1185">Reference proteome</keyword>
<organism evidence="1 2">
    <name type="scientific">Spirilliplanes yamanashiensis</name>
    <dbReference type="NCBI Taxonomy" id="42233"/>
    <lineage>
        <taxon>Bacteria</taxon>
        <taxon>Bacillati</taxon>
        <taxon>Actinomycetota</taxon>
        <taxon>Actinomycetes</taxon>
        <taxon>Micromonosporales</taxon>
        <taxon>Micromonosporaceae</taxon>
        <taxon>Spirilliplanes</taxon>
    </lineage>
</organism>
<dbReference type="EMBL" id="BOOY01000021">
    <property type="protein sequence ID" value="GIJ03549.1"/>
    <property type="molecule type" value="Genomic_DNA"/>
</dbReference>
<protein>
    <submittedName>
        <fullName evidence="1">Uncharacterized protein</fullName>
    </submittedName>
</protein>
<gene>
    <name evidence="1" type="ORF">Sya03_29010</name>
</gene>
<dbReference type="AlphaFoldDB" id="A0A8J3Y908"/>
<accession>A0A8J3Y908</accession>
<evidence type="ECO:0000313" key="1">
    <source>
        <dbReference type="EMBL" id="GIJ03549.1"/>
    </source>
</evidence>
<proteinExistence type="predicted"/>
<name>A0A8J3Y908_9ACTN</name>
<reference evidence="1" key="1">
    <citation type="submission" date="2021-01" db="EMBL/GenBank/DDBJ databases">
        <title>Whole genome shotgun sequence of Spirilliplanes yamanashiensis NBRC 15828.</title>
        <authorList>
            <person name="Komaki H."/>
            <person name="Tamura T."/>
        </authorList>
    </citation>
    <scope>NUCLEOTIDE SEQUENCE</scope>
    <source>
        <strain evidence="1">NBRC 15828</strain>
    </source>
</reference>
<dbReference type="Proteomes" id="UP000652013">
    <property type="component" value="Unassembled WGS sequence"/>
</dbReference>
<evidence type="ECO:0000313" key="2">
    <source>
        <dbReference type="Proteomes" id="UP000652013"/>
    </source>
</evidence>